<dbReference type="RefSeq" id="WP_254178898.1">
    <property type="nucleotide sequence ID" value="NZ_CP077317.1"/>
</dbReference>
<dbReference type="EMBL" id="UGTZ01000001">
    <property type="protein sequence ID" value="SUC29622.1"/>
    <property type="molecule type" value="Genomic_DNA"/>
</dbReference>
<organism evidence="2 3">
    <name type="scientific">Providencia rettgeri</name>
    <dbReference type="NCBI Taxonomy" id="587"/>
    <lineage>
        <taxon>Bacteria</taxon>
        <taxon>Pseudomonadati</taxon>
        <taxon>Pseudomonadota</taxon>
        <taxon>Gammaproteobacteria</taxon>
        <taxon>Enterobacterales</taxon>
        <taxon>Morganellaceae</taxon>
        <taxon>Providencia</taxon>
    </lineage>
</organism>
<evidence type="ECO:0000256" key="1">
    <source>
        <dbReference type="SAM" id="Phobius"/>
    </source>
</evidence>
<dbReference type="Proteomes" id="UP000254208">
    <property type="component" value="Unassembled WGS sequence"/>
</dbReference>
<reference evidence="2 3" key="1">
    <citation type="submission" date="2018-06" db="EMBL/GenBank/DDBJ databases">
        <authorList>
            <consortium name="Pathogen Informatics"/>
            <person name="Doyle S."/>
        </authorList>
    </citation>
    <scope>NUCLEOTIDE SEQUENCE [LARGE SCALE GENOMIC DNA]</scope>
    <source>
        <strain evidence="2 3">NCTC11801</strain>
    </source>
</reference>
<gene>
    <name evidence="2" type="ORF">NCTC11801_00525</name>
</gene>
<keyword evidence="1" id="KW-0812">Transmembrane</keyword>
<evidence type="ECO:0000313" key="3">
    <source>
        <dbReference type="Proteomes" id="UP000254208"/>
    </source>
</evidence>
<feature type="transmembrane region" description="Helical" evidence="1">
    <location>
        <begin position="18"/>
        <end position="36"/>
    </location>
</feature>
<proteinExistence type="predicted"/>
<name>A0A379FLY3_PRORE</name>
<protein>
    <submittedName>
        <fullName evidence="2">Uncharacterized protein</fullName>
    </submittedName>
</protein>
<evidence type="ECO:0000313" key="2">
    <source>
        <dbReference type="EMBL" id="SUC29622.1"/>
    </source>
</evidence>
<dbReference type="GeneID" id="93671634"/>
<accession>A0A379FLY3</accession>
<keyword evidence="1" id="KW-0472">Membrane</keyword>
<sequence length="358" mass="40581">MYWVFIDILMKYNGLNLLYNYINMGIIMGLMLLDALRDIPTEYYDEEYNSITLPQDHLFPGFITVLAAFCKKNKISERDFDTAGPDQSGYLRAIEYYKTLWGIDNYGPIRVNQGKNYSGLAHLDNEEQVDSATTCINSCIRAFIQGCKTPPPGLQELLFVVGELHDNVWSHGKASGFSLAQKTKNPLNRNDYIIEFALADHGYGFLSELKRSKLTERFNIVSHRDALDWCLKEGNSSKHADLYDGWEQSVPRDFNGYAFSSSVSVRDDDNNHQGLGLAHLIKLVEKYNGELQIASGDVCLVINGHERNYVDLPVDWKGVAISCRLSLEELSNNKNEMDVEADDDELFQIMTLLQSGDI</sequence>
<dbReference type="AlphaFoldDB" id="A0A379FLY3"/>
<keyword evidence="1" id="KW-1133">Transmembrane helix</keyword>